<sequence>MYIGPKPDGIGADLRLAHIDHCAFDGLSAFNELDRTYFGHLWELFGLPWEDAYLAGRRTTFHDMTGPMLGRLGPLAEGFDAAVLASSTPDAEPGFPMPFLEHALDGIDTVFAISDQGAAGAFTALRLTATTLPAGSHGRALVLVMDQATVWRGPPIPEDIRPTRDMAVALVLDRDGALGAPRVRQHAGVSASDVVTLLRTEVEEAGAVTAICRPAFAPYWAKAGVSADVLPVPAGLPCTGLWVTLSEHCAGLPETSDRKIVLADYDPHLGYLSLCRLDTAATSIRRFPW</sequence>
<accession>A0A2T0NC17</accession>
<dbReference type="EMBL" id="PVNG01000001">
    <property type="protein sequence ID" value="PRX70548.1"/>
    <property type="molecule type" value="Genomic_DNA"/>
</dbReference>
<organism evidence="1 2">
    <name type="scientific">Nonomuraea fuscirosea</name>
    <dbReference type="NCBI Taxonomy" id="1291556"/>
    <lineage>
        <taxon>Bacteria</taxon>
        <taxon>Bacillati</taxon>
        <taxon>Actinomycetota</taxon>
        <taxon>Actinomycetes</taxon>
        <taxon>Streptosporangiales</taxon>
        <taxon>Streptosporangiaceae</taxon>
        <taxon>Nonomuraea</taxon>
    </lineage>
</organism>
<name>A0A2T0NC17_9ACTN</name>
<evidence type="ECO:0000313" key="2">
    <source>
        <dbReference type="Proteomes" id="UP000238312"/>
    </source>
</evidence>
<protein>
    <submittedName>
        <fullName evidence="1">Uncharacterized protein</fullName>
    </submittedName>
</protein>
<proteinExistence type="predicted"/>
<dbReference type="AlphaFoldDB" id="A0A2T0NC17"/>
<dbReference type="SUPFAM" id="SSF53901">
    <property type="entry name" value="Thiolase-like"/>
    <property type="match status" value="1"/>
</dbReference>
<keyword evidence="2" id="KW-1185">Reference proteome</keyword>
<dbReference type="RefSeq" id="WP_106234681.1">
    <property type="nucleotide sequence ID" value="NZ_JBFAIL010000001.1"/>
</dbReference>
<dbReference type="Proteomes" id="UP000238312">
    <property type="component" value="Unassembled WGS sequence"/>
</dbReference>
<dbReference type="OrthoDB" id="3368027at2"/>
<evidence type="ECO:0000313" key="1">
    <source>
        <dbReference type="EMBL" id="PRX70548.1"/>
    </source>
</evidence>
<reference evidence="1 2" key="1">
    <citation type="submission" date="2018-03" db="EMBL/GenBank/DDBJ databases">
        <title>Genomic Encyclopedia of Type Strains, Phase III (KMG-III): the genomes of soil and plant-associated and newly described type strains.</title>
        <authorList>
            <person name="Whitman W."/>
        </authorList>
    </citation>
    <scope>NUCLEOTIDE SEQUENCE [LARGE SCALE GENOMIC DNA]</scope>
    <source>
        <strain evidence="1 2">CGMCC 4.7104</strain>
    </source>
</reference>
<dbReference type="GO" id="GO:0016746">
    <property type="term" value="F:acyltransferase activity"/>
    <property type="evidence" value="ECO:0007669"/>
    <property type="project" value="InterPro"/>
</dbReference>
<comment type="caution">
    <text evidence="1">The sequence shown here is derived from an EMBL/GenBank/DDBJ whole genome shotgun (WGS) entry which is preliminary data.</text>
</comment>
<dbReference type="InterPro" id="IPR016039">
    <property type="entry name" value="Thiolase-like"/>
</dbReference>
<gene>
    <name evidence="1" type="ORF">B0I32_101643</name>
</gene>